<accession>A0A2K8K7X8</accession>
<dbReference type="EMBL" id="CP024899">
    <property type="protein sequence ID" value="ATX65557.1"/>
    <property type="molecule type" value="Genomic_DNA"/>
</dbReference>
<evidence type="ECO:0000313" key="2">
    <source>
        <dbReference type="Proteomes" id="UP000228948"/>
    </source>
</evidence>
<dbReference type="STRING" id="441209.GCA_001870665_00443"/>
<organism evidence="1 2">
    <name type="scientific">Roseinatronobacter bogoriensis subsp. barguzinensis</name>
    <dbReference type="NCBI Taxonomy" id="441209"/>
    <lineage>
        <taxon>Bacteria</taxon>
        <taxon>Pseudomonadati</taxon>
        <taxon>Pseudomonadota</taxon>
        <taxon>Alphaproteobacteria</taxon>
        <taxon>Rhodobacterales</taxon>
        <taxon>Paracoccaceae</taxon>
        <taxon>Roseinatronobacter</taxon>
    </lineage>
</organism>
<proteinExistence type="predicted"/>
<keyword evidence="2" id="KW-1185">Reference proteome</keyword>
<dbReference type="KEGG" id="rbg:BG454_06725"/>
<dbReference type="AlphaFoldDB" id="A0A2K8K7X8"/>
<name>A0A2K8K7X8_9RHOB</name>
<evidence type="ECO:0000313" key="1">
    <source>
        <dbReference type="EMBL" id="ATX65557.1"/>
    </source>
</evidence>
<reference evidence="1 2" key="1">
    <citation type="submission" date="2017-11" db="EMBL/GenBank/DDBJ databases">
        <title>Revised Sequence and Annotation of the Rhodobaca barguzinensis strain alga05 Genome.</title>
        <authorList>
            <person name="Kopejtka K."/>
            <person name="Tomasch J.M."/>
            <person name="Bunk B."/>
            <person name="Koblizek M."/>
        </authorList>
    </citation>
    <scope>NUCLEOTIDE SEQUENCE [LARGE SCALE GENOMIC DNA]</scope>
    <source>
        <strain evidence="2">alga05</strain>
    </source>
</reference>
<sequence length="91" mass="9947">MGQFSVTILAVAGSNLSDNQHAVWFGWSGIDFVCVWLLPLRHTCNLAPLASTVLPRILGMRKPRCVAGRKVLLLLLDLVAGTGFEPVTFRL</sequence>
<gene>
    <name evidence="1" type="ORF">BG454_06725</name>
</gene>
<dbReference type="Proteomes" id="UP000228948">
    <property type="component" value="Chromosome"/>
</dbReference>
<protein>
    <submittedName>
        <fullName evidence="1">Uncharacterized protein</fullName>
    </submittedName>
</protein>